<feature type="domain" description="DNA methylase adenine-specific" evidence="8">
    <location>
        <begin position="6"/>
        <end position="220"/>
    </location>
</feature>
<evidence type="ECO:0000256" key="7">
    <source>
        <dbReference type="ARBA" id="ARBA00047942"/>
    </source>
</evidence>
<evidence type="ECO:0000256" key="4">
    <source>
        <dbReference type="ARBA" id="ARBA00022679"/>
    </source>
</evidence>
<keyword evidence="6" id="KW-0680">Restriction system</keyword>
<organism evidence="10 11">
    <name type="scientific">Vibrio parahaemolyticus</name>
    <dbReference type="NCBI Taxonomy" id="670"/>
    <lineage>
        <taxon>Bacteria</taxon>
        <taxon>Pseudomonadati</taxon>
        <taxon>Pseudomonadota</taxon>
        <taxon>Gammaproteobacteria</taxon>
        <taxon>Vibrionales</taxon>
        <taxon>Vibrionaceae</taxon>
        <taxon>Vibrio</taxon>
    </lineage>
</organism>
<dbReference type="PRINTS" id="PR00507">
    <property type="entry name" value="N12N6MTFRASE"/>
</dbReference>
<dbReference type="AlphaFoldDB" id="A0A9Q3UFN3"/>
<evidence type="ECO:0000256" key="2">
    <source>
        <dbReference type="ARBA" id="ARBA00011900"/>
    </source>
</evidence>
<dbReference type="GO" id="GO:0008170">
    <property type="term" value="F:N-methyltransferase activity"/>
    <property type="evidence" value="ECO:0007669"/>
    <property type="project" value="InterPro"/>
</dbReference>
<dbReference type="InterPro" id="IPR054520">
    <property type="entry name" value="M_Eco57I_C"/>
</dbReference>
<keyword evidence="5" id="KW-0949">S-adenosyl-L-methionine</keyword>
<dbReference type="Proteomes" id="UP000726777">
    <property type="component" value="Unassembled WGS sequence"/>
</dbReference>
<evidence type="ECO:0000313" key="11">
    <source>
        <dbReference type="Proteomes" id="UP000726777"/>
    </source>
</evidence>
<comment type="catalytic activity">
    <reaction evidence="7">
        <text>a 2'-deoxyadenosine in DNA + S-adenosyl-L-methionine = an N(6)-methyl-2'-deoxyadenosine in DNA + S-adenosyl-L-homocysteine + H(+)</text>
        <dbReference type="Rhea" id="RHEA:15197"/>
        <dbReference type="Rhea" id="RHEA-COMP:12418"/>
        <dbReference type="Rhea" id="RHEA-COMP:12419"/>
        <dbReference type="ChEBI" id="CHEBI:15378"/>
        <dbReference type="ChEBI" id="CHEBI:57856"/>
        <dbReference type="ChEBI" id="CHEBI:59789"/>
        <dbReference type="ChEBI" id="CHEBI:90615"/>
        <dbReference type="ChEBI" id="CHEBI:90616"/>
        <dbReference type="EC" id="2.1.1.72"/>
    </reaction>
</comment>
<dbReference type="Pfam" id="PF22837">
    <property type="entry name" value="M_Eco57I_C"/>
    <property type="match status" value="1"/>
</dbReference>
<evidence type="ECO:0000256" key="6">
    <source>
        <dbReference type="ARBA" id="ARBA00022747"/>
    </source>
</evidence>
<comment type="similarity">
    <text evidence="1">Belongs to the N(4)/N(6)-methyltransferase family.</text>
</comment>
<dbReference type="InterPro" id="IPR050953">
    <property type="entry name" value="N4_N6_ade-DNA_methylase"/>
</dbReference>
<dbReference type="InterPro" id="IPR003356">
    <property type="entry name" value="DNA_methylase_A-5"/>
</dbReference>
<proteinExistence type="inferred from homology"/>
<dbReference type="PANTHER" id="PTHR33841">
    <property type="entry name" value="DNA METHYLTRANSFERASE YEEA-RELATED"/>
    <property type="match status" value="1"/>
</dbReference>
<comment type="caution">
    <text evidence="10">The sequence shown here is derived from an EMBL/GenBank/DDBJ whole genome shotgun (WGS) entry which is preliminary data.</text>
</comment>
<dbReference type="GO" id="GO:0009307">
    <property type="term" value="P:DNA restriction-modification system"/>
    <property type="evidence" value="ECO:0007669"/>
    <property type="project" value="UniProtKB-KW"/>
</dbReference>
<keyword evidence="4" id="KW-0808">Transferase</keyword>
<feature type="domain" description="Type II methyltransferase M.Eco57I C-terminal" evidence="9">
    <location>
        <begin position="272"/>
        <end position="529"/>
    </location>
</feature>
<dbReference type="Pfam" id="PF02384">
    <property type="entry name" value="N6_Mtase"/>
    <property type="match status" value="1"/>
</dbReference>
<accession>A0A9Q3UFN3</accession>
<dbReference type="EMBL" id="JACVHL010000011">
    <property type="protein sequence ID" value="MCC3805915.1"/>
    <property type="molecule type" value="Genomic_DNA"/>
</dbReference>
<dbReference type="PROSITE" id="PS00092">
    <property type="entry name" value="N6_MTASE"/>
    <property type="match status" value="1"/>
</dbReference>
<dbReference type="SUPFAM" id="SSF53335">
    <property type="entry name" value="S-adenosyl-L-methionine-dependent methyltransferases"/>
    <property type="match status" value="1"/>
</dbReference>
<reference evidence="10" key="1">
    <citation type="submission" date="2020-09" db="EMBL/GenBank/DDBJ databases">
        <title>Genome sequence of Vibrio parahaemolyticus isolates.</title>
        <authorList>
            <person name="Hammerl J.A."/>
            <person name="Strauch E."/>
        </authorList>
    </citation>
    <scope>NUCLEOTIDE SEQUENCE</scope>
    <source>
        <strain evidence="10">17-VB00146</strain>
    </source>
</reference>
<evidence type="ECO:0000259" key="8">
    <source>
        <dbReference type="Pfam" id="PF02384"/>
    </source>
</evidence>
<gene>
    <name evidence="10" type="ORF">IB292_12750</name>
</gene>
<dbReference type="GO" id="GO:0009007">
    <property type="term" value="F:site-specific DNA-methyltransferase (adenine-specific) activity"/>
    <property type="evidence" value="ECO:0007669"/>
    <property type="project" value="UniProtKB-EC"/>
</dbReference>
<dbReference type="GO" id="GO:0032259">
    <property type="term" value="P:methylation"/>
    <property type="evidence" value="ECO:0007669"/>
    <property type="project" value="UniProtKB-KW"/>
</dbReference>
<keyword evidence="3 10" id="KW-0489">Methyltransferase</keyword>
<dbReference type="GO" id="GO:0003677">
    <property type="term" value="F:DNA binding"/>
    <property type="evidence" value="ECO:0007669"/>
    <property type="project" value="InterPro"/>
</dbReference>
<dbReference type="InterPro" id="IPR029063">
    <property type="entry name" value="SAM-dependent_MTases_sf"/>
</dbReference>
<evidence type="ECO:0000313" key="10">
    <source>
        <dbReference type="EMBL" id="MCC3805915.1"/>
    </source>
</evidence>
<evidence type="ECO:0000256" key="1">
    <source>
        <dbReference type="ARBA" id="ARBA00006594"/>
    </source>
</evidence>
<evidence type="ECO:0000259" key="9">
    <source>
        <dbReference type="Pfam" id="PF22837"/>
    </source>
</evidence>
<protein>
    <recommendedName>
        <fullName evidence="2">site-specific DNA-methyltransferase (adenine-specific)</fullName>
        <ecNumber evidence="2">2.1.1.72</ecNumber>
    </recommendedName>
</protein>
<dbReference type="Gene3D" id="3.40.50.150">
    <property type="entry name" value="Vaccinia Virus protein VP39"/>
    <property type="match status" value="1"/>
</dbReference>
<dbReference type="PANTHER" id="PTHR33841:SF5">
    <property type="entry name" value="DNA METHYLASE (MODIFICATION METHYLASE) (METHYLTRANSFERASE)-RELATED"/>
    <property type="match status" value="1"/>
</dbReference>
<sequence length="564" mass="63630">MLNPHSLTKKRELGAYYTPPELSQVLTDWAIVRSDEDILEPSFGGCGFFDSSIKTLRRLGCPSPEKQLYGVDIDQHAFGILSEKFGHMVETVNRFIKKDFITVHPTDFLVQQFDVVLGNPPYVSMHNMTEKQRETCETVLRNSPFSSVTMGRNASLWAFFLLHSLSFLKEGGRVAWVLPSSLLHADYAKRLLEIHQLHFQNVKVLKLAERFFKEEGAKETSVILIADSFSTEPLVDTNFSVAAVENVEDLKRAIECDLQTTEAGIDGYKLDLVNQDAKNAYLQLLKSEHSNPIGYYADIKIGMVTGANKYFVVNQATVNEHNLPEDVLQPVIGRFSSLIGVTHDIRKQRRIQREGHRAYLVCPSEEQMQDPNNPVGAYLNQITLEERNKNRTFGKRPNWFAPGYGIDGIVADCFLSYMIHLGPRMVVNKAKVNCTNSIHKVIFRKNTSAKVKQAFALTLLSTYSQFSAEVEGRAYSSGVLKIEPSAGRNIKVLFTPDCVEDLLGIKADVEKEIQRENPIKVAELVDGVLIQHGLITIKQRAYLLDGVNALRRERYKGVRSFNDQ</sequence>
<evidence type="ECO:0000256" key="3">
    <source>
        <dbReference type="ARBA" id="ARBA00022603"/>
    </source>
</evidence>
<dbReference type="EC" id="2.1.1.72" evidence="2"/>
<evidence type="ECO:0000256" key="5">
    <source>
        <dbReference type="ARBA" id="ARBA00022691"/>
    </source>
</evidence>
<dbReference type="InterPro" id="IPR002052">
    <property type="entry name" value="DNA_methylase_N6_adenine_CS"/>
</dbReference>
<name>A0A9Q3UFN3_VIBPH</name>
<dbReference type="RefSeq" id="WP_042769978.1">
    <property type="nucleotide sequence ID" value="NZ_JAAKZS010000193.1"/>
</dbReference>